<keyword evidence="1" id="KW-0472">Membrane</keyword>
<keyword evidence="1" id="KW-1133">Transmembrane helix</keyword>
<evidence type="ECO:0000313" key="4">
    <source>
        <dbReference type="Proteomes" id="UP001595729"/>
    </source>
</evidence>
<feature type="transmembrane region" description="Helical" evidence="1">
    <location>
        <begin position="545"/>
        <end position="574"/>
    </location>
</feature>
<evidence type="ECO:0000259" key="2">
    <source>
        <dbReference type="Pfam" id="PF09994"/>
    </source>
</evidence>
<sequence length="590" mass="65390">MSASTPRQIVLCCDGTNNNLTGGERDTNVVRLCQLLRTHGDAGQLVFYDPGVGNPGELPGATVWDSINRYGERLAGLAFGRGVYENMAECYQFLMSNYQPGDELYVFGFSRGAFTARSVAGLVNMFGILQPHMVSMVPSLLHVYFSDRDTRGDSARRIARQATQLFADPFEQHVNIHFVGVWDTVASVGMPPFSKQFTARADVGGKRFLNVRQALALDEYRAQFAPRQYVDPNGEYRSDRGLPVSLKQLWFSGAHCDVGGGYTPDRLALADRAMGWLVGEAVECGLRLYTADGQPMNDQQVLEALYPDPPNPKPLVPVVHSELHRTPLWAVTGMKVRTPGLVPDGVGGHQTIPAEEHPSVQRLKVDYPEDTDWARPQPWLPMLAWCLAFLVLYGGIGQMLLKSEHYAQLSFWADLWQALSSYPAFLATNLDFVHWQMLWFYDGLSVVETGQIWEGLITGLQQVNLFGSPRWSLLWDLGLIVAYAHVLSRFCVAGFARGAGLRRVGQPVSRLLNRLGWALPLMVFSDVGENLFTWLTITLTHSEYFFVAAVTGALMSLLALLKWLGLVGVLWLALWPGRASGRVDLAPPGA</sequence>
<evidence type="ECO:0000313" key="3">
    <source>
        <dbReference type="EMBL" id="MFC3685035.1"/>
    </source>
</evidence>
<accession>A0ABV7W5E5</accession>
<evidence type="ECO:0000256" key="1">
    <source>
        <dbReference type="SAM" id="Phobius"/>
    </source>
</evidence>
<feature type="transmembrane region" description="Helical" evidence="1">
    <location>
        <begin position="473"/>
        <end position="496"/>
    </location>
</feature>
<dbReference type="Proteomes" id="UP001595729">
    <property type="component" value="Unassembled WGS sequence"/>
</dbReference>
<comment type="caution">
    <text evidence="3">The sequence shown here is derived from an EMBL/GenBank/DDBJ whole genome shotgun (WGS) entry which is preliminary data.</text>
</comment>
<dbReference type="Pfam" id="PF09994">
    <property type="entry name" value="T6SS_Tle1-like_cat"/>
    <property type="match status" value="1"/>
</dbReference>
<feature type="transmembrane region" description="Helical" evidence="1">
    <location>
        <begin position="379"/>
        <end position="401"/>
    </location>
</feature>
<reference evidence="4" key="1">
    <citation type="journal article" date="2019" name="Int. J. Syst. Evol. Microbiol.">
        <title>The Global Catalogue of Microorganisms (GCM) 10K type strain sequencing project: providing services to taxonomists for standard genome sequencing and annotation.</title>
        <authorList>
            <consortium name="The Broad Institute Genomics Platform"/>
            <consortium name="The Broad Institute Genome Sequencing Center for Infectious Disease"/>
            <person name="Wu L."/>
            <person name="Ma J."/>
        </authorList>
    </citation>
    <scope>NUCLEOTIDE SEQUENCE [LARGE SCALE GENOMIC DNA]</scope>
    <source>
        <strain evidence="4">KCTC 42501</strain>
    </source>
</reference>
<organism evidence="3 4">
    <name type="scientific">Hydrogenophaga luteola</name>
    <dbReference type="NCBI Taxonomy" id="1591122"/>
    <lineage>
        <taxon>Bacteria</taxon>
        <taxon>Pseudomonadati</taxon>
        <taxon>Pseudomonadota</taxon>
        <taxon>Betaproteobacteria</taxon>
        <taxon>Burkholderiales</taxon>
        <taxon>Comamonadaceae</taxon>
        <taxon>Hydrogenophaga</taxon>
    </lineage>
</organism>
<dbReference type="PANTHER" id="PTHR33840:SF1">
    <property type="entry name" value="TLE1 PHOSPHOLIPASE DOMAIN-CONTAINING PROTEIN"/>
    <property type="match status" value="1"/>
</dbReference>
<dbReference type="InterPro" id="IPR018712">
    <property type="entry name" value="Tle1-like_cat"/>
</dbReference>
<protein>
    <submittedName>
        <fullName evidence="3">T6SS phospholipase effector Tle1-like catalytic domain-containing protein</fullName>
    </submittedName>
</protein>
<feature type="domain" description="T6SS Phospholipase effector Tle1-like catalytic" evidence="2">
    <location>
        <begin position="7"/>
        <end position="279"/>
    </location>
</feature>
<proteinExistence type="predicted"/>
<dbReference type="EMBL" id="JBHRXX010000007">
    <property type="protein sequence ID" value="MFC3685035.1"/>
    <property type="molecule type" value="Genomic_DNA"/>
</dbReference>
<keyword evidence="4" id="KW-1185">Reference proteome</keyword>
<gene>
    <name evidence="3" type="ORF">ACFOPI_15630</name>
</gene>
<dbReference type="RefSeq" id="WP_382175613.1">
    <property type="nucleotide sequence ID" value="NZ_JBHRXX010000007.1"/>
</dbReference>
<dbReference type="PANTHER" id="PTHR33840">
    <property type="match status" value="1"/>
</dbReference>
<feature type="transmembrane region" description="Helical" evidence="1">
    <location>
        <begin position="517"/>
        <end position="539"/>
    </location>
</feature>
<name>A0ABV7W5E5_9BURK</name>
<keyword evidence="1" id="KW-0812">Transmembrane</keyword>